<comment type="caution">
    <text evidence="1">The sequence shown here is derived from an EMBL/GenBank/DDBJ whole genome shotgun (WGS) entry which is preliminary data.</text>
</comment>
<name>A0AAE1AV36_9GAST</name>
<gene>
    <name evidence="1" type="ORF">RRG08_060990</name>
</gene>
<evidence type="ECO:0000313" key="1">
    <source>
        <dbReference type="EMBL" id="KAK3794320.1"/>
    </source>
</evidence>
<organism evidence="1 2">
    <name type="scientific">Elysia crispata</name>
    <name type="common">lettuce slug</name>
    <dbReference type="NCBI Taxonomy" id="231223"/>
    <lineage>
        <taxon>Eukaryota</taxon>
        <taxon>Metazoa</taxon>
        <taxon>Spiralia</taxon>
        <taxon>Lophotrochozoa</taxon>
        <taxon>Mollusca</taxon>
        <taxon>Gastropoda</taxon>
        <taxon>Heterobranchia</taxon>
        <taxon>Euthyneura</taxon>
        <taxon>Panpulmonata</taxon>
        <taxon>Sacoglossa</taxon>
        <taxon>Placobranchoidea</taxon>
        <taxon>Plakobranchidae</taxon>
        <taxon>Elysia</taxon>
    </lineage>
</organism>
<keyword evidence="2" id="KW-1185">Reference proteome</keyword>
<dbReference type="EMBL" id="JAWDGP010001129">
    <property type="protein sequence ID" value="KAK3794320.1"/>
    <property type="molecule type" value="Genomic_DNA"/>
</dbReference>
<accession>A0AAE1AV36</accession>
<dbReference type="Proteomes" id="UP001283361">
    <property type="component" value="Unassembled WGS sequence"/>
</dbReference>
<evidence type="ECO:0000313" key="2">
    <source>
        <dbReference type="Proteomes" id="UP001283361"/>
    </source>
</evidence>
<reference evidence="1" key="1">
    <citation type="journal article" date="2023" name="G3 (Bethesda)">
        <title>A reference genome for the long-term kleptoplast-retaining sea slug Elysia crispata morphotype clarki.</title>
        <authorList>
            <person name="Eastman K.E."/>
            <person name="Pendleton A.L."/>
            <person name="Shaikh M.A."/>
            <person name="Suttiyut T."/>
            <person name="Ogas R."/>
            <person name="Tomko P."/>
            <person name="Gavelis G."/>
            <person name="Widhalm J.R."/>
            <person name="Wisecaver J.H."/>
        </authorList>
    </citation>
    <scope>NUCLEOTIDE SEQUENCE</scope>
    <source>
        <strain evidence="1">ECLA1</strain>
    </source>
</reference>
<protein>
    <submittedName>
        <fullName evidence="1">Uncharacterized protein</fullName>
    </submittedName>
</protein>
<proteinExistence type="predicted"/>
<sequence>MGSLCAIVPVISHEMTPSDVSSQAIMMVQGSRGDGSTCCTLSVWPYLRKRQREKGGNTLGINHEAIDPHKTKHAVDVSIVAGDHLKCHWSTVTAIRIFPHLAIERHAVTCGVWTATVSTDHLNSAIWRESPVRAMLRFSTSRTERTERGAAMNFLVLSFRKRKATVLKYSIGPNVIK</sequence>
<dbReference type="AlphaFoldDB" id="A0AAE1AV36"/>